<sequence length="259" mass="29577">MGNISSSSIPIFRVVFPNDAILFLLAIVHLKLLFRSIGKLSSFLNLNYCGYYFFQENGENCRLCSKKIATVWTACKKQPISVCTIRRNLKKVGFHACIPRHKPAMTEAHRQAHLEWAFAHRNWTTRSGEECFFQMKALLHRMVIREGPIVSLKGSVTGQTHTKIIQDYVVPTLDEHFPHGNGIFQDNAPSHRSKVAMAAREDAKIVVLQWSAQNPDLNPIENMWAEMKAMVRHHDSPPSNMRSMLKMCGMIFLQNITKN</sequence>
<evidence type="ECO:0000313" key="4">
    <source>
        <dbReference type="Proteomes" id="UP000247702"/>
    </source>
</evidence>
<name>A0A2Z6R482_9GLOM</name>
<proteinExistence type="predicted"/>
<dbReference type="InterPro" id="IPR038717">
    <property type="entry name" value="Tc1-like_DDE_dom"/>
</dbReference>
<feature type="domain" description="Tc1-like transposase DDE" evidence="2">
    <location>
        <begin position="156"/>
        <end position="236"/>
    </location>
</feature>
<gene>
    <name evidence="3" type="ORF">RclHR1_28700002</name>
</gene>
<dbReference type="GO" id="GO:0006313">
    <property type="term" value="P:DNA transposition"/>
    <property type="evidence" value="ECO:0007669"/>
    <property type="project" value="InterPro"/>
</dbReference>
<organism evidence="3 4">
    <name type="scientific">Rhizophagus clarus</name>
    <dbReference type="NCBI Taxonomy" id="94130"/>
    <lineage>
        <taxon>Eukaryota</taxon>
        <taxon>Fungi</taxon>
        <taxon>Fungi incertae sedis</taxon>
        <taxon>Mucoromycota</taxon>
        <taxon>Glomeromycotina</taxon>
        <taxon>Glomeromycetes</taxon>
        <taxon>Glomerales</taxon>
        <taxon>Glomeraceae</taxon>
        <taxon>Rhizophagus</taxon>
    </lineage>
</organism>
<keyword evidence="4" id="KW-1185">Reference proteome</keyword>
<feature type="domain" description="Transposase Tc1-like" evidence="1">
    <location>
        <begin position="64"/>
        <end position="122"/>
    </location>
</feature>
<evidence type="ECO:0000313" key="3">
    <source>
        <dbReference type="EMBL" id="GBB96920.1"/>
    </source>
</evidence>
<protein>
    <recommendedName>
        <fullName evidence="5">Tc1-like transposase DDE domain-containing protein</fullName>
    </recommendedName>
</protein>
<dbReference type="AlphaFoldDB" id="A0A2Z6R482"/>
<dbReference type="GO" id="GO:0015074">
    <property type="term" value="P:DNA integration"/>
    <property type="evidence" value="ECO:0007669"/>
    <property type="project" value="InterPro"/>
</dbReference>
<accession>A0A2Z6R482</accession>
<dbReference type="InterPro" id="IPR036397">
    <property type="entry name" value="RNaseH_sf"/>
</dbReference>
<evidence type="ECO:0000259" key="1">
    <source>
        <dbReference type="Pfam" id="PF01498"/>
    </source>
</evidence>
<dbReference type="Proteomes" id="UP000247702">
    <property type="component" value="Unassembled WGS sequence"/>
</dbReference>
<dbReference type="Pfam" id="PF01498">
    <property type="entry name" value="HTH_Tnp_Tc3_2"/>
    <property type="match status" value="1"/>
</dbReference>
<reference evidence="3 4" key="1">
    <citation type="submission" date="2017-11" db="EMBL/GenBank/DDBJ databases">
        <title>The genome of Rhizophagus clarus HR1 reveals common genetic basis of auxotrophy among arbuscular mycorrhizal fungi.</title>
        <authorList>
            <person name="Kobayashi Y."/>
        </authorList>
    </citation>
    <scope>NUCLEOTIDE SEQUENCE [LARGE SCALE GENOMIC DNA]</scope>
    <source>
        <strain evidence="3 4">HR1</strain>
    </source>
</reference>
<dbReference type="InterPro" id="IPR002492">
    <property type="entry name" value="Transposase_Tc1-like"/>
</dbReference>
<dbReference type="GO" id="GO:0003677">
    <property type="term" value="F:DNA binding"/>
    <property type="evidence" value="ECO:0007669"/>
    <property type="project" value="InterPro"/>
</dbReference>
<dbReference type="Gene3D" id="3.30.420.10">
    <property type="entry name" value="Ribonuclease H-like superfamily/Ribonuclease H"/>
    <property type="match status" value="1"/>
</dbReference>
<evidence type="ECO:0000259" key="2">
    <source>
        <dbReference type="Pfam" id="PF13358"/>
    </source>
</evidence>
<comment type="caution">
    <text evidence="3">The sequence shown here is derived from an EMBL/GenBank/DDBJ whole genome shotgun (WGS) entry which is preliminary data.</text>
</comment>
<dbReference type="STRING" id="94130.A0A2Z6R482"/>
<dbReference type="Pfam" id="PF13358">
    <property type="entry name" value="DDE_3"/>
    <property type="match status" value="1"/>
</dbReference>
<evidence type="ECO:0008006" key="5">
    <source>
        <dbReference type="Google" id="ProtNLM"/>
    </source>
</evidence>
<dbReference type="EMBL" id="BEXD01002080">
    <property type="protein sequence ID" value="GBB96920.1"/>
    <property type="molecule type" value="Genomic_DNA"/>
</dbReference>